<accession>A0ABT8AAJ5</accession>
<evidence type="ECO:0000259" key="1">
    <source>
        <dbReference type="Pfam" id="PF13468"/>
    </source>
</evidence>
<dbReference type="InterPro" id="IPR029068">
    <property type="entry name" value="Glyas_Bleomycin-R_OHBP_Dase"/>
</dbReference>
<organism evidence="2 3">
    <name type="scientific">Paeniroseomonas aquatica</name>
    <dbReference type="NCBI Taxonomy" id="373043"/>
    <lineage>
        <taxon>Bacteria</taxon>
        <taxon>Pseudomonadati</taxon>
        <taxon>Pseudomonadota</taxon>
        <taxon>Alphaproteobacteria</taxon>
        <taxon>Acetobacterales</taxon>
        <taxon>Acetobacteraceae</taxon>
        <taxon>Paeniroseomonas</taxon>
    </lineage>
</organism>
<dbReference type="SUPFAM" id="SSF54593">
    <property type="entry name" value="Glyoxalase/Bleomycin resistance protein/Dihydroxybiphenyl dioxygenase"/>
    <property type="match status" value="1"/>
</dbReference>
<dbReference type="RefSeq" id="WP_290318803.1">
    <property type="nucleotide sequence ID" value="NZ_JAUFPN010000183.1"/>
</dbReference>
<dbReference type="Pfam" id="PF13468">
    <property type="entry name" value="Glyoxalase_3"/>
    <property type="match status" value="1"/>
</dbReference>
<feature type="domain" description="Glyoxalase-like" evidence="1">
    <location>
        <begin position="7"/>
        <end position="191"/>
    </location>
</feature>
<dbReference type="InterPro" id="IPR025870">
    <property type="entry name" value="Glyoxalase-like_dom"/>
</dbReference>
<comment type="caution">
    <text evidence="2">The sequence shown here is derived from an EMBL/GenBank/DDBJ whole genome shotgun (WGS) entry which is preliminary data.</text>
</comment>
<gene>
    <name evidence="2" type="ORF">QWZ14_20905</name>
</gene>
<proteinExistence type="predicted"/>
<dbReference type="EMBL" id="JAUFPN010000183">
    <property type="protein sequence ID" value="MDN3566844.1"/>
    <property type="molecule type" value="Genomic_DNA"/>
</dbReference>
<dbReference type="Proteomes" id="UP001529369">
    <property type="component" value="Unassembled WGS sequence"/>
</dbReference>
<evidence type="ECO:0000313" key="2">
    <source>
        <dbReference type="EMBL" id="MDN3566844.1"/>
    </source>
</evidence>
<keyword evidence="3" id="KW-1185">Reference proteome</keyword>
<name>A0ABT8AAJ5_9PROT</name>
<sequence length="301" mass="30861">MTTAVALDHVGVAARDLGPLTAAYERLGFALSPVAQQSGRRSPDGPVELFGSGNRCAFLRHGYIELIAILDAGRFANGLDGFLARYAGLHIIALAMEDEAANLARLRQAGIPIPGISMLERPVEAGGPTARFARLPLPDAPEGRLQLIRHLTAELVWDPRWMGHRNGAVALESVILASDTPAETAARLSRLAGLPLEPDPAGGYLLALPGLAGAAGPEAPLLPTSLRILPAEALPAVLPGVRAPASPCIAGMVVRTGDANAAVTALLAAEGIPALPAPGLWGEGLLVPPEHAGGAALVFAA</sequence>
<dbReference type="Gene3D" id="3.10.180.10">
    <property type="entry name" value="2,3-Dihydroxybiphenyl 1,2-Dioxygenase, domain 1"/>
    <property type="match status" value="1"/>
</dbReference>
<reference evidence="3" key="1">
    <citation type="journal article" date="2019" name="Int. J. Syst. Evol. Microbiol.">
        <title>The Global Catalogue of Microorganisms (GCM) 10K type strain sequencing project: providing services to taxonomists for standard genome sequencing and annotation.</title>
        <authorList>
            <consortium name="The Broad Institute Genomics Platform"/>
            <consortium name="The Broad Institute Genome Sequencing Center for Infectious Disease"/>
            <person name="Wu L."/>
            <person name="Ma J."/>
        </authorList>
    </citation>
    <scope>NUCLEOTIDE SEQUENCE [LARGE SCALE GENOMIC DNA]</scope>
    <source>
        <strain evidence="3">CECT 7131</strain>
    </source>
</reference>
<protein>
    <submittedName>
        <fullName evidence="2">VOC family protein</fullName>
    </submittedName>
</protein>
<evidence type="ECO:0000313" key="3">
    <source>
        <dbReference type="Proteomes" id="UP001529369"/>
    </source>
</evidence>